<dbReference type="EMBL" id="JBFQGM010000010">
    <property type="protein sequence ID" value="MFL9463827.1"/>
    <property type="molecule type" value="Genomic_DNA"/>
</dbReference>
<organism evidence="1 2">
    <name type="scientific">Scytonema tolypothrichoides VB-61278_2</name>
    <dbReference type="NCBI Taxonomy" id="3232314"/>
    <lineage>
        <taxon>Bacteria</taxon>
        <taxon>Bacillati</taxon>
        <taxon>Cyanobacteriota</taxon>
        <taxon>Cyanophyceae</taxon>
        <taxon>Nostocales</taxon>
        <taxon>Scytonemataceae</taxon>
        <taxon>Scytonema</taxon>
    </lineage>
</organism>
<evidence type="ECO:0000313" key="2">
    <source>
        <dbReference type="Proteomes" id="UP001628874"/>
    </source>
</evidence>
<protein>
    <submittedName>
        <fullName evidence="1">Uncharacterized protein</fullName>
    </submittedName>
</protein>
<proteinExistence type="predicted"/>
<gene>
    <name evidence="1" type="ORF">AB0759_24770</name>
</gene>
<evidence type="ECO:0000313" key="1">
    <source>
        <dbReference type="EMBL" id="MFL9463827.1"/>
    </source>
</evidence>
<reference evidence="1 2" key="1">
    <citation type="submission" date="2024-07" db="EMBL/GenBank/DDBJ databases">
        <authorList>
            <person name="Tripathy S."/>
        </authorList>
    </citation>
    <scope>NUCLEOTIDE SEQUENCE [LARGE SCALE GENOMIC DNA]</scope>
    <source>
        <strain evidence="1 2">VB-61278_2</strain>
    </source>
</reference>
<keyword evidence="2" id="KW-1185">Reference proteome</keyword>
<name>A0ABW8WS38_9CYAN</name>
<sequence>MLRSTIKYKVEWIGALFIEVPTNDRGNVHRGGKTVGCNLT</sequence>
<dbReference type="Proteomes" id="UP001628874">
    <property type="component" value="Unassembled WGS sequence"/>
</dbReference>
<accession>A0ABW8WS38</accession>
<comment type="caution">
    <text evidence="1">The sequence shown here is derived from an EMBL/GenBank/DDBJ whole genome shotgun (WGS) entry which is preliminary data.</text>
</comment>